<proteinExistence type="predicted"/>
<evidence type="ECO:0000256" key="2">
    <source>
        <dbReference type="SAM" id="Phobius"/>
    </source>
</evidence>
<evidence type="ECO:0000313" key="3">
    <source>
        <dbReference type="EMBL" id="KAH7118242.1"/>
    </source>
</evidence>
<dbReference type="AlphaFoldDB" id="A0A9P9DFZ3"/>
<sequence>MVGDGVNDAPALTAADVGVAMESGADVALGAADFVNIAWAIMYNVIAIPIAAGCLYPIANNGQHVRLDPVWASLAMALSSVSVVTSSLALRSPIPGLGFRAKKITDEIADMA</sequence>
<dbReference type="GO" id="GO:0016020">
    <property type="term" value="C:membrane"/>
    <property type="evidence" value="ECO:0007669"/>
    <property type="project" value="TreeGrafter"/>
</dbReference>
<keyword evidence="2" id="KW-0812">Transmembrane</keyword>
<keyword evidence="4" id="KW-1185">Reference proteome</keyword>
<keyword evidence="1" id="KW-1278">Translocase</keyword>
<protein>
    <submittedName>
        <fullName evidence="3">Uncharacterized protein</fullName>
    </submittedName>
</protein>
<dbReference type="GO" id="GO:0055070">
    <property type="term" value="P:copper ion homeostasis"/>
    <property type="evidence" value="ECO:0007669"/>
    <property type="project" value="TreeGrafter"/>
</dbReference>
<dbReference type="InterPro" id="IPR023214">
    <property type="entry name" value="HAD_sf"/>
</dbReference>
<reference evidence="3" key="1">
    <citation type="journal article" date="2021" name="Nat. Commun.">
        <title>Genetic determinants of endophytism in the Arabidopsis root mycobiome.</title>
        <authorList>
            <person name="Mesny F."/>
            <person name="Miyauchi S."/>
            <person name="Thiergart T."/>
            <person name="Pickel B."/>
            <person name="Atanasova L."/>
            <person name="Karlsson M."/>
            <person name="Huettel B."/>
            <person name="Barry K.W."/>
            <person name="Haridas S."/>
            <person name="Chen C."/>
            <person name="Bauer D."/>
            <person name="Andreopoulos W."/>
            <person name="Pangilinan J."/>
            <person name="LaButti K."/>
            <person name="Riley R."/>
            <person name="Lipzen A."/>
            <person name="Clum A."/>
            <person name="Drula E."/>
            <person name="Henrissat B."/>
            <person name="Kohler A."/>
            <person name="Grigoriev I.V."/>
            <person name="Martin F.M."/>
            <person name="Hacquard S."/>
        </authorList>
    </citation>
    <scope>NUCLEOTIDE SEQUENCE</scope>
    <source>
        <strain evidence="3">MPI-CAGE-AT-0021</strain>
    </source>
</reference>
<gene>
    <name evidence="3" type="ORF">B0J13DRAFT_629895</name>
</gene>
<keyword evidence="2" id="KW-1133">Transmembrane helix</keyword>
<name>A0A9P9DFZ3_9HYPO</name>
<comment type="caution">
    <text evidence="3">The sequence shown here is derived from an EMBL/GenBank/DDBJ whole genome shotgun (WGS) entry which is preliminary data.</text>
</comment>
<dbReference type="SUPFAM" id="SSF56784">
    <property type="entry name" value="HAD-like"/>
    <property type="match status" value="1"/>
</dbReference>
<dbReference type="PANTHER" id="PTHR43520:SF32">
    <property type="entry name" value="COPPER RESISTANCE P-TYPE ATPASE (EUROFUNG)"/>
    <property type="match status" value="1"/>
</dbReference>
<dbReference type="EMBL" id="JAGMUU010000032">
    <property type="protein sequence ID" value="KAH7118242.1"/>
    <property type="molecule type" value="Genomic_DNA"/>
</dbReference>
<dbReference type="Proteomes" id="UP000717696">
    <property type="component" value="Unassembled WGS sequence"/>
</dbReference>
<dbReference type="GO" id="GO:0005507">
    <property type="term" value="F:copper ion binding"/>
    <property type="evidence" value="ECO:0007669"/>
    <property type="project" value="TreeGrafter"/>
</dbReference>
<dbReference type="GO" id="GO:0043682">
    <property type="term" value="F:P-type divalent copper transporter activity"/>
    <property type="evidence" value="ECO:0007669"/>
    <property type="project" value="TreeGrafter"/>
</dbReference>
<dbReference type="InterPro" id="IPR036412">
    <property type="entry name" value="HAD-like_sf"/>
</dbReference>
<dbReference type="OrthoDB" id="5152758at2759"/>
<dbReference type="PANTHER" id="PTHR43520">
    <property type="entry name" value="ATP7, ISOFORM B"/>
    <property type="match status" value="1"/>
</dbReference>
<dbReference type="PRINTS" id="PR00119">
    <property type="entry name" value="CATATPASE"/>
</dbReference>
<dbReference type="Gene3D" id="3.40.50.1000">
    <property type="entry name" value="HAD superfamily/HAD-like"/>
    <property type="match status" value="1"/>
</dbReference>
<keyword evidence="2" id="KW-0472">Membrane</keyword>
<evidence type="ECO:0000313" key="4">
    <source>
        <dbReference type="Proteomes" id="UP000717696"/>
    </source>
</evidence>
<evidence type="ECO:0000256" key="1">
    <source>
        <dbReference type="ARBA" id="ARBA00022967"/>
    </source>
</evidence>
<accession>A0A9P9DFZ3</accession>
<feature type="transmembrane region" description="Helical" evidence="2">
    <location>
        <begin position="37"/>
        <end position="58"/>
    </location>
</feature>
<organism evidence="3 4">
    <name type="scientific">Dactylonectria estremocensis</name>
    <dbReference type="NCBI Taxonomy" id="1079267"/>
    <lineage>
        <taxon>Eukaryota</taxon>
        <taxon>Fungi</taxon>
        <taxon>Dikarya</taxon>
        <taxon>Ascomycota</taxon>
        <taxon>Pezizomycotina</taxon>
        <taxon>Sordariomycetes</taxon>
        <taxon>Hypocreomycetidae</taxon>
        <taxon>Hypocreales</taxon>
        <taxon>Nectriaceae</taxon>
        <taxon>Dactylonectria</taxon>
    </lineage>
</organism>